<evidence type="ECO:0000256" key="5">
    <source>
        <dbReference type="ARBA" id="ARBA00022679"/>
    </source>
</evidence>
<evidence type="ECO:0000256" key="4">
    <source>
        <dbReference type="ARBA" id="ARBA00022516"/>
    </source>
</evidence>
<evidence type="ECO:0000256" key="7">
    <source>
        <dbReference type="ARBA" id="ARBA00022832"/>
    </source>
</evidence>
<comment type="subcellular location">
    <subcellularLocation>
        <location evidence="11">Cytoplasm</location>
    </subcellularLocation>
</comment>
<comment type="similarity">
    <text evidence="2">Belongs to the P-Pant transferase superfamily. Gsp/Sfp/HetI/AcpT family.</text>
</comment>
<reference evidence="14" key="1">
    <citation type="journal article" date="2019" name="Int. J. Syst. Evol. Microbiol.">
        <title>The Global Catalogue of Microorganisms (GCM) 10K type strain sequencing project: providing services to taxonomists for standard genome sequencing and annotation.</title>
        <authorList>
            <consortium name="The Broad Institute Genomics Platform"/>
            <consortium name="The Broad Institute Genome Sequencing Center for Infectious Disease"/>
            <person name="Wu L."/>
            <person name="Ma J."/>
        </authorList>
    </citation>
    <scope>NUCLEOTIDE SEQUENCE [LARGE SCALE GENOMIC DNA]</scope>
    <source>
        <strain evidence="14">R28</strain>
    </source>
</reference>
<keyword evidence="8 11" id="KW-0460">Magnesium</keyword>
<sequence>MIKGIGIDIIELSRIKESIQNNTKFVDRILTEKEKAFFMKLKSEKRKIEFLAGRFASKEAFAKATGTGIGKLSFKDIEILHDDQGAPTITVNGYTNYRIFISISHSNEFAVAQVILED</sequence>
<comment type="function">
    <text evidence="11">Transfers the 4'-phosphopantetheine moiety from coenzyme A to a Ser of acyl-carrier-protein.</text>
</comment>
<keyword evidence="6 11" id="KW-0479">Metal-binding</keyword>
<evidence type="ECO:0000256" key="10">
    <source>
        <dbReference type="ARBA" id="ARBA00023160"/>
    </source>
</evidence>
<dbReference type="InterPro" id="IPR008278">
    <property type="entry name" value="4-PPantetheinyl_Trfase_dom"/>
</dbReference>
<dbReference type="InterPro" id="IPR050559">
    <property type="entry name" value="P-Pant_transferase_sf"/>
</dbReference>
<keyword evidence="5 11" id="KW-0808">Transferase</keyword>
<evidence type="ECO:0000313" key="14">
    <source>
        <dbReference type="Proteomes" id="UP001597383"/>
    </source>
</evidence>
<comment type="similarity">
    <text evidence="11">Belongs to the P-Pant transferase superfamily. AcpS family.</text>
</comment>
<dbReference type="EC" id="2.7.8.7" evidence="11"/>
<dbReference type="Gene3D" id="3.90.470.20">
    <property type="entry name" value="4'-phosphopantetheinyl transferase domain"/>
    <property type="match status" value="1"/>
</dbReference>
<evidence type="ECO:0000256" key="9">
    <source>
        <dbReference type="ARBA" id="ARBA00023098"/>
    </source>
</evidence>
<dbReference type="NCBIfam" id="TIGR00556">
    <property type="entry name" value="pantethn_trn"/>
    <property type="match status" value="1"/>
</dbReference>
<dbReference type="RefSeq" id="WP_377555936.1">
    <property type="nucleotide sequence ID" value="NZ_JBHUHQ010000012.1"/>
</dbReference>
<feature type="domain" description="4'-phosphopantetheinyl transferase" evidence="12">
    <location>
        <begin position="4"/>
        <end position="112"/>
    </location>
</feature>
<evidence type="ECO:0000256" key="3">
    <source>
        <dbReference type="ARBA" id="ARBA00022490"/>
    </source>
</evidence>
<proteinExistence type="inferred from homology"/>
<name>A0ABW4VYQ5_9BACI</name>
<organism evidence="13 14">
    <name type="scientific">Ornithinibacillus salinisoli</name>
    <dbReference type="NCBI Taxonomy" id="1848459"/>
    <lineage>
        <taxon>Bacteria</taxon>
        <taxon>Bacillati</taxon>
        <taxon>Bacillota</taxon>
        <taxon>Bacilli</taxon>
        <taxon>Bacillales</taxon>
        <taxon>Bacillaceae</taxon>
        <taxon>Ornithinibacillus</taxon>
    </lineage>
</organism>
<evidence type="ECO:0000256" key="8">
    <source>
        <dbReference type="ARBA" id="ARBA00022842"/>
    </source>
</evidence>
<keyword evidence="3 11" id="KW-0963">Cytoplasm</keyword>
<feature type="binding site" evidence="11">
    <location>
        <position position="8"/>
    </location>
    <ligand>
        <name>Mg(2+)</name>
        <dbReference type="ChEBI" id="CHEBI:18420"/>
    </ligand>
</feature>
<dbReference type="PANTHER" id="PTHR12215">
    <property type="entry name" value="PHOSPHOPANTETHEINE TRANSFERASE"/>
    <property type="match status" value="1"/>
</dbReference>
<dbReference type="Proteomes" id="UP001597383">
    <property type="component" value="Unassembled WGS sequence"/>
</dbReference>
<evidence type="ECO:0000313" key="13">
    <source>
        <dbReference type="EMBL" id="MFD2043856.1"/>
    </source>
</evidence>
<keyword evidence="10 11" id="KW-0275">Fatty acid biosynthesis</keyword>
<evidence type="ECO:0000256" key="11">
    <source>
        <dbReference type="HAMAP-Rule" id="MF_00101"/>
    </source>
</evidence>
<comment type="catalytic activity">
    <reaction evidence="11">
        <text>apo-[ACP] + CoA = holo-[ACP] + adenosine 3',5'-bisphosphate + H(+)</text>
        <dbReference type="Rhea" id="RHEA:12068"/>
        <dbReference type="Rhea" id="RHEA-COMP:9685"/>
        <dbReference type="Rhea" id="RHEA-COMP:9690"/>
        <dbReference type="ChEBI" id="CHEBI:15378"/>
        <dbReference type="ChEBI" id="CHEBI:29999"/>
        <dbReference type="ChEBI" id="CHEBI:57287"/>
        <dbReference type="ChEBI" id="CHEBI:58343"/>
        <dbReference type="ChEBI" id="CHEBI:64479"/>
        <dbReference type="EC" id="2.7.8.7"/>
    </reaction>
</comment>
<keyword evidence="7 11" id="KW-0276">Fatty acid metabolism</keyword>
<keyword evidence="14" id="KW-1185">Reference proteome</keyword>
<dbReference type="SUPFAM" id="SSF56214">
    <property type="entry name" value="4'-phosphopantetheinyl transferase"/>
    <property type="match status" value="1"/>
</dbReference>
<feature type="binding site" evidence="11">
    <location>
        <position position="59"/>
    </location>
    <ligand>
        <name>Mg(2+)</name>
        <dbReference type="ChEBI" id="CHEBI:18420"/>
    </ligand>
</feature>
<evidence type="ECO:0000259" key="12">
    <source>
        <dbReference type="Pfam" id="PF01648"/>
    </source>
</evidence>
<dbReference type="Pfam" id="PF01648">
    <property type="entry name" value="ACPS"/>
    <property type="match status" value="1"/>
</dbReference>
<dbReference type="HAMAP" id="MF_00101">
    <property type="entry name" value="AcpS"/>
    <property type="match status" value="1"/>
</dbReference>
<dbReference type="PANTHER" id="PTHR12215:SF10">
    <property type="entry name" value="L-AMINOADIPATE-SEMIALDEHYDE DEHYDROGENASE-PHOSPHOPANTETHEINYL TRANSFERASE"/>
    <property type="match status" value="1"/>
</dbReference>
<dbReference type="InterPro" id="IPR004568">
    <property type="entry name" value="Ppantetheine-prot_Trfase_dom"/>
</dbReference>
<dbReference type="InterPro" id="IPR002582">
    <property type="entry name" value="ACPS"/>
</dbReference>
<keyword evidence="9 11" id="KW-0443">Lipid metabolism</keyword>
<keyword evidence="4 11" id="KW-0444">Lipid biosynthesis</keyword>
<comment type="caution">
    <text evidence="13">The sequence shown here is derived from an EMBL/GenBank/DDBJ whole genome shotgun (WGS) entry which is preliminary data.</text>
</comment>
<evidence type="ECO:0000256" key="2">
    <source>
        <dbReference type="ARBA" id="ARBA00010990"/>
    </source>
</evidence>
<evidence type="ECO:0000256" key="1">
    <source>
        <dbReference type="ARBA" id="ARBA00001946"/>
    </source>
</evidence>
<accession>A0ABW4VYQ5</accession>
<protein>
    <recommendedName>
        <fullName evidence="11">Holo-[acyl-carrier-protein] synthase</fullName>
        <shortName evidence="11">Holo-ACP synthase</shortName>
        <ecNumber evidence="11">2.7.8.7</ecNumber>
    </recommendedName>
    <alternativeName>
        <fullName evidence="11">4'-phosphopantetheinyl transferase AcpS</fullName>
    </alternativeName>
</protein>
<evidence type="ECO:0000256" key="6">
    <source>
        <dbReference type="ARBA" id="ARBA00022723"/>
    </source>
</evidence>
<dbReference type="NCBIfam" id="TIGR00516">
    <property type="entry name" value="acpS"/>
    <property type="match status" value="1"/>
</dbReference>
<dbReference type="InterPro" id="IPR037143">
    <property type="entry name" value="4-PPantetheinyl_Trfase_dom_sf"/>
</dbReference>
<comment type="cofactor">
    <cofactor evidence="1 11">
        <name>Mg(2+)</name>
        <dbReference type="ChEBI" id="CHEBI:18420"/>
    </cofactor>
</comment>
<gene>
    <name evidence="11 13" type="primary">acpS</name>
    <name evidence="13" type="ORF">ACFSJF_06260</name>
</gene>
<dbReference type="GO" id="GO:0008897">
    <property type="term" value="F:holo-[acyl-carrier-protein] synthase activity"/>
    <property type="evidence" value="ECO:0007669"/>
    <property type="project" value="UniProtKB-EC"/>
</dbReference>
<dbReference type="EMBL" id="JBHUHQ010000012">
    <property type="protein sequence ID" value="MFD2043856.1"/>
    <property type="molecule type" value="Genomic_DNA"/>
</dbReference>